<dbReference type="RefSeq" id="WP_137013960.1">
    <property type="nucleotide sequence ID" value="NZ_SZPX01000005.1"/>
</dbReference>
<organism evidence="2 3">
    <name type="scientific">Sulfurimonas crateris</name>
    <dbReference type="NCBI Taxonomy" id="2574727"/>
    <lineage>
        <taxon>Bacteria</taxon>
        <taxon>Pseudomonadati</taxon>
        <taxon>Campylobacterota</taxon>
        <taxon>Epsilonproteobacteria</taxon>
        <taxon>Campylobacterales</taxon>
        <taxon>Sulfurimonadaceae</taxon>
        <taxon>Sulfurimonas</taxon>
    </lineage>
</organism>
<evidence type="ECO:0008006" key="4">
    <source>
        <dbReference type="Google" id="ProtNLM"/>
    </source>
</evidence>
<accession>A0A4U2Z537</accession>
<proteinExistence type="predicted"/>
<dbReference type="InterPro" id="IPR023614">
    <property type="entry name" value="Porin_dom_sf"/>
</dbReference>
<comment type="caution">
    <text evidence="2">The sequence shown here is derived from an EMBL/GenBank/DDBJ whole genome shotgun (WGS) entry which is preliminary data.</text>
</comment>
<feature type="signal peptide" evidence="1">
    <location>
        <begin position="1"/>
        <end position="23"/>
    </location>
</feature>
<sequence>MLRFKTSVVAAAFLALFVTDASAEFKIKSDDGSWMAFSPRLQVWGESFSNSGLEGGGQNDFFIRRFRLLLAGGILDDTVTFRAQLHDGGIGEDKHQNPEGYKFKDSAYLIEGFLGYKMEQELQMRVGLNVPPSNRTLLDGTFDQLMIDRSGLQSTSMNSGLATRYGFNRMKFKDAAVLNSSGFTRADEVDMGITLWGSHDFDDNLHGKYYFGVHTGVESGKRAANPLASAPLEQLAYTINPNNNMRYSARVQLNFMDAENGYEQGATYMGNKKTVGIGASYDAQAEVAVADISKASYDYNEYELDAFAELPDSFGSTTLRAEYMAVDLGGLAPEFEGSGYNLETGYFINKKVGKGNFQPSIRYVNWKADDAKGDYNTLQAGLNYYLKGHNAKIQLAYERFEPKVEQEAHPTQNFINLAFQIKL</sequence>
<dbReference type="AlphaFoldDB" id="A0A4U2Z537"/>
<dbReference type="Gene3D" id="2.40.160.10">
    <property type="entry name" value="Porin"/>
    <property type="match status" value="1"/>
</dbReference>
<keyword evidence="3" id="KW-1185">Reference proteome</keyword>
<evidence type="ECO:0000313" key="3">
    <source>
        <dbReference type="Proteomes" id="UP000309561"/>
    </source>
</evidence>
<protein>
    <recommendedName>
        <fullName evidence="4">Porin</fullName>
    </recommendedName>
</protein>
<name>A0A4U2Z537_9BACT</name>
<reference evidence="2 3" key="1">
    <citation type="submission" date="2019-04" db="EMBL/GenBank/DDBJ databases">
        <title>Sulfurimonas crateris sp. nov. a facultative anaerobic sulfur-oxidizing chemolithautotrophic bacterium isolated from a terrestrial mud vulcano.</title>
        <authorList>
            <person name="Ratnikova N.M."/>
            <person name="Slobodkin A.I."/>
            <person name="Merkel A.Y."/>
            <person name="Novikov A."/>
            <person name="Bonch-Osmolovskaya E.A."/>
            <person name="Slobodkina G.B."/>
        </authorList>
    </citation>
    <scope>NUCLEOTIDE SEQUENCE [LARGE SCALE GENOMIC DNA]</scope>
    <source>
        <strain evidence="2 3">SN118</strain>
    </source>
</reference>
<keyword evidence="1" id="KW-0732">Signal</keyword>
<feature type="chain" id="PRO_5020433768" description="Porin" evidence="1">
    <location>
        <begin position="24"/>
        <end position="423"/>
    </location>
</feature>
<gene>
    <name evidence="2" type="ORF">FCU45_07675</name>
</gene>
<evidence type="ECO:0000256" key="1">
    <source>
        <dbReference type="SAM" id="SignalP"/>
    </source>
</evidence>
<dbReference type="OrthoDB" id="314848at2"/>
<dbReference type="SUPFAM" id="SSF56935">
    <property type="entry name" value="Porins"/>
    <property type="match status" value="1"/>
</dbReference>
<evidence type="ECO:0000313" key="2">
    <source>
        <dbReference type="EMBL" id="TKI69386.1"/>
    </source>
</evidence>
<dbReference type="Proteomes" id="UP000309561">
    <property type="component" value="Unassembled WGS sequence"/>
</dbReference>
<dbReference type="EMBL" id="SZPX01000005">
    <property type="protein sequence ID" value="TKI69386.1"/>
    <property type="molecule type" value="Genomic_DNA"/>
</dbReference>